<dbReference type="InterPro" id="IPR026705">
    <property type="entry name" value="Hid-1/Ecm30"/>
</dbReference>
<dbReference type="OrthoDB" id="1938156at2759"/>
<feature type="region of interest" description="Disordered" evidence="1">
    <location>
        <begin position="636"/>
        <end position="728"/>
    </location>
</feature>
<dbReference type="GO" id="GO:0000138">
    <property type="term" value="C:Golgi trans cisterna"/>
    <property type="evidence" value="ECO:0007669"/>
    <property type="project" value="TreeGrafter"/>
</dbReference>
<gene>
    <name evidence="2" type="ORF">LPJ53_000257</name>
</gene>
<dbReference type="PANTHER" id="PTHR21575">
    <property type="entry name" value="PROTEIN HID1"/>
    <property type="match status" value="1"/>
</dbReference>
<organism evidence="2 3">
    <name type="scientific">Coemansia erecta</name>
    <dbReference type="NCBI Taxonomy" id="147472"/>
    <lineage>
        <taxon>Eukaryota</taxon>
        <taxon>Fungi</taxon>
        <taxon>Fungi incertae sedis</taxon>
        <taxon>Zoopagomycota</taxon>
        <taxon>Kickxellomycotina</taxon>
        <taxon>Kickxellomycetes</taxon>
        <taxon>Kickxellales</taxon>
        <taxon>Kickxellaceae</taxon>
        <taxon>Coemansia</taxon>
    </lineage>
</organism>
<feature type="region of interest" description="Disordered" evidence="1">
    <location>
        <begin position="578"/>
        <end position="613"/>
    </location>
</feature>
<reference evidence="2" key="1">
    <citation type="submission" date="2022-07" db="EMBL/GenBank/DDBJ databases">
        <title>Phylogenomic reconstructions and comparative analyses of Kickxellomycotina fungi.</title>
        <authorList>
            <person name="Reynolds N.K."/>
            <person name="Stajich J.E."/>
            <person name="Barry K."/>
            <person name="Grigoriev I.V."/>
            <person name="Crous P."/>
            <person name="Smith M.E."/>
        </authorList>
    </citation>
    <scope>NUCLEOTIDE SEQUENCE</scope>
    <source>
        <strain evidence="2">NBRC 32514</strain>
    </source>
</reference>
<protein>
    <submittedName>
        <fullName evidence="2">Uncharacterized protein</fullName>
    </submittedName>
</protein>
<evidence type="ECO:0000313" key="2">
    <source>
        <dbReference type="EMBL" id="KAJ1725587.1"/>
    </source>
</evidence>
<dbReference type="PANTHER" id="PTHR21575:SF12">
    <property type="entry name" value="PROTEIN HID1"/>
    <property type="match status" value="1"/>
</dbReference>
<name>A0A9W7Y6T2_9FUNG</name>
<dbReference type="GO" id="GO:0016020">
    <property type="term" value="C:membrane"/>
    <property type="evidence" value="ECO:0007669"/>
    <property type="project" value="TreeGrafter"/>
</dbReference>
<feature type="region of interest" description="Disordered" evidence="1">
    <location>
        <begin position="275"/>
        <end position="299"/>
    </location>
</feature>
<dbReference type="AlphaFoldDB" id="A0A9W7Y6T2"/>
<dbReference type="Pfam" id="PF12722">
    <property type="entry name" value="Hid1"/>
    <property type="match status" value="1"/>
</dbReference>
<accession>A0A9W7Y6T2</accession>
<keyword evidence="3" id="KW-1185">Reference proteome</keyword>
<dbReference type="EMBL" id="JANBOJ010000003">
    <property type="protein sequence ID" value="KAJ1725587.1"/>
    <property type="molecule type" value="Genomic_DNA"/>
</dbReference>
<proteinExistence type="predicted"/>
<dbReference type="Proteomes" id="UP001149813">
    <property type="component" value="Unassembled WGS sequence"/>
</dbReference>
<evidence type="ECO:0000313" key="3">
    <source>
        <dbReference type="Proteomes" id="UP001149813"/>
    </source>
</evidence>
<feature type="compositionally biased region" description="Low complexity" evidence="1">
    <location>
        <begin position="793"/>
        <end position="807"/>
    </location>
</feature>
<sequence>MLETGTVLSLPDSADDAWSPFWLLPEGPHDVFSLVTPADIRRIRDHAQENFIKLIDKVFDRLLILKATKDLAKNPLNTRQLLNCVRILTRLVPFIYEAGSDGTVMEDIVFWTQRPRPGSGADYTLGRQIVSATVDLLFTSGFTVPPATVGEDAAVRYTIWENGIGQTSSLGSSKEHVANRIEVLRLLLVICSKTMYVPAAGSVTLPNRALHAIAYNSNKRMVLCLLCSLINTSLRDRVQGWAIPYRSSTAMDPNDELSLHAMQALFILLDYQTPPSKAGSEPDSSADQLDDTEADSNTPSMVLVTGTSTGAQNLFRVFIAKLHRTQEFDYLHTNIMRLLDESMRANLSILASVTKQPTKHAMPQEAAILLWVLLENNAPFKDYLVDHNSSLRLFSVLLYFMLNGYNDPAQAGLVRTISHILHYLSEDSRFATRLMQPFDQSILPSTMRTVDASLTHADFMINTVFTLLSASKPYLVPVYSNLLLLVRNVSPYLTQVSQTTADKLVSLFDIISSPAFIISESYHVRWLIYLIEVFDYVVHYRAVDNPRLMYSMVKARSYFTRLRSFNLDKARAELSQLREKKSMADSARTIGRSSMPREISQNTDDSAAKAAESLSSLSLNDGASADAPSLEANVISEGGDASEPTKSTDGTASPALSERARGKRPAANYAADKEQQPQQQQQQIQPRSSVSEAQPERSRSKGKERAGAEPKRKTKTASSSAGPKQFQPSEEWVFSWLPDLPLDPIIAVLDALATQVDRIAEEVHRDAQAAAAAAAAAANANSMQTLGGDSKTDSQQPPQSPTKQSTDTAIAAVTSDPTQTIIHWLSSDAMLQVLPDLEESMPEIRPRVQGLSPALVVWFRSLLWSIIYAAGMKPFGIWKNTNVRLFVVKHSV</sequence>
<comment type="caution">
    <text evidence="2">The sequence shown here is derived from an EMBL/GenBank/DDBJ whole genome shotgun (WGS) entry which is preliminary data.</text>
</comment>
<feature type="compositionally biased region" description="Low complexity" evidence="1">
    <location>
        <begin position="676"/>
        <end position="686"/>
    </location>
</feature>
<feature type="compositionally biased region" description="Basic and acidic residues" evidence="1">
    <location>
        <begin position="694"/>
        <end position="711"/>
    </location>
</feature>
<dbReference type="GO" id="GO:0005797">
    <property type="term" value="C:Golgi medial cisterna"/>
    <property type="evidence" value="ECO:0007669"/>
    <property type="project" value="TreeGrafter"/>
</dbReference>
<feature type="compositionally biased region" description="Polar residues" evidence="1">
    <location>
        <begin position="716"/>
        <end position="728"/>
    </location>
</feature>
<feature type="region of interest" description="Disordered" evidence="1">
    <location>
        <begin position="782"/>
        <end position="807"/>
    </location>
</feature>
<evidence type="ECO:0000256" key="1">
    <source>
        <dbReference type="SAM" id="MobiDB-lite"/>
    </source>
</evidence>